<dbReference type="SUPFAM" id="SSF56645">
    <property type="entry name" value="Acyl-CoA dehydrogenase NM domain-like"/>
    <property type="match status" value="1"/>
</dbReference>
<name>A0A8H5ZX29_PETAA</name>
<reference evidence="1 2" key="1">
    <citation type="submission" date="2019-04" db="EMBL/GenBank/DDBJ databases">
        <title>Aspergillus burnettii sp. nov., novel species from soil in southeast Queensland.</title>
        <authorList>
            <person name="Gilchrist C.L.M."/>
            <person name="Pitt J.I."/>
            <person name="Lange L."/>
            <person name="Lacey H.J."/>
            <person name="Vuong D."/>
            <person name="Midgley D.J."/>
            <person name="Greenfield P."/>
            <person name="Bradbury M."/>
            <person name="Lacey E."/>
            <person name="Busk P.K."/>
            <person name="Pilgaard B."/>
            <person name="Chooi Y.H."/>
            <person name="Piggott A.M."/>
        </authorList>
    </citation>
    <scope>NUCLEOTIDE SEQUENCE [LARGE SCALE GENOMIC DNA]</scope>
    <source>
        <strain evidence="1 2">FRR 5400</strain>
    </source>
</reference>
<dbReference type="EMBL" id="SPNV01000264">
    <property type="protein sequence ID" value="KAF5857317.1"/>
    <property type="molecule type" value="Genomic_DNA"/>
</dbReference>
<evidence type="ECO:0000313" key="1">
    <source>
        <dbReference type="EMBL" id="KAF5857317.1"/>
    </source>
</evidence>
<dbReference type="Proteomes" id="UP000541154">
    <property type="component" value="Unassembled WGS sequence"/>
</dbReference>
<dbReference type="InterPro" id="IPR009100">
    <property type="entry name" value="AcylCoA_DH/oxidase_NM_dom_sf"/>
</dbReference>
<protein>
    <submittedName>
        <fullName evidence="1">Uncharacterized protein</fullName>
    </submittedName>
</protein>
<organism evidence="1 2">
    <name type="scientific">Petromyces alliaceus</name>
    <name type="common">Aspergillus alliaceus</name>
    <dbReference type="NCBI Taxonomy" id="209559"/>
    <lineage>
        <taxon>Eukaryota</taxon>
        <taxon>Fungi</taxon>
        <taxon>Dikarya</taxon>
        <taxon>Ascomycota</taxon>
        <taxon>Pezizomycotina</taxon>
        <taxon>Eurotiomycetes</taxon>
        <taxon>Eurotiomycetidae</taxon>
        <taxon>Eurotiales</taxon>
        <taxon>Aspergillaceae</taxon>
        <taxon>Aspergillus</taxon>
        <taxon>Aspergillus subgen. Circumdati</taxon>
    </lineage>
</organism>
<accession>A0A8H5ZX29</accession>
<proteinExistence type="predicted"/>
<dbReference type="AlphaFoldDB" id="A0A8H5ZX29"/>
<keyword evidence="2" id="KW-1185">Reference proteome</keyword>
<sequence length="147" mass="16571">MSSVFHLLESHLFTLPWNSMSEAEQPKISYDRSRAIGRAFQFTMSDILHLTPKFWKFHRENICALDICASSLVTIQCNLVAGTLAPFVQDHPEHRLLLDQILNFDVNAQFLLTELGHGLDAKNLETTATLLEDGGFDLHTPHINAAK</sequence>
<dbReference type="Gene3D" id="2.40.110.10">
    <property type="entry name" value="Butyryl-CoA Dehydrogenase, subunit A, domain 2"/>
    <property type="match status" value="1"/>
</dbReference>
<dbReference type="InterPro" id="IPR046373">
    <property type="entry name" value="Acyl-CoA_Oxase/DH_mid-dom_sf"/>
</dbReference>
<comment type="caution">
    <text evidence="1">The sequence shown here is derived from an EMBL/GenBank/DDBJ whole genome shotgun (WGS) entry which is preliminary data.</text>
</comment>
<dbReference type="GO" id="GO:0016627">
    <property type="term" value="F:oxidoreductase activity, acting on the CH-CH group of donors"/>
    <property type="evidence" value="ECO:0007669"/>
    <property type="project" value="InterPro"/>
</dbReference>
<evidence type="ECO:0000313" key="2">
    <source>
        <dbReference type="Proteomes" id="UP000541154"/>
    </source>
</evidence>
<gene>
    <name evidence="1" type="ORF">ETB97_005966</name>
</gene>